<dbReference type="AlphaFoldDB" id="A0A4U5LP53"/>
<gene>
    <name evidence="1" type="ORF">L596_030358</name>
</gene>
<keyword evidence="2" id="KW-1185">Reference proteome</keyword>
<comment type="caution">
    <text evidence="1">The sequence shown here is derived from an EMBL/GenBank/DDBJ whole genome shotgun (WGS) entry which is preliminary data.</text>
</comment>
<proteinExistence type="predicted"/>
<dbReference type="Proteomes" id="UP000298663">
    <property type="component" value="Unassembled WGS sequence"/>
</dbReference>
<name>A0A4U5LP53_STECR</name>
<evidence type="ECO:0000313" key="2">
    <source>
        <dbReference type="Proteomes" id="UP000298663"/>
    </source>
</evidence>
<sequence>MLTHQKFKEIAYAKFLHTQPLPRRQLLQMTAADWTFLSRHNVAITSLPCEQSIESFGHGKCFCSHFLLVCHQTQ</sequence>
<dbReference type="EMBL" id="AZBU02000014">
    <property type="protein sequence ID" value="TKR57688.1"/>
    <property type="molecule type" value="Genomic_DNA"/>
</dbReference>
<accession>A0A4U5LP53</accession>
<protein>
    <submittedName>
        <fullName evidence="1">Uncharacterized protein</fullName>
    </submittedName>
</protein>
<reference evidence="1 2" key="1">
    <citation type="journal article" date="2015" name="Genome Biol.">
        <title>Comparative genomics of Steinernema reveals deeply conserved gene regulatory networks.</title>
        <authorList>
            <person name="Dillman A.R."/>
            <person name="Macchietto M."/>
            <person name="Porter C.F."/>
            <person name="Rogers A."/>
            <person name="Williams B."/>
            <person name="Antoshechkin I."/>
            <person name="Lee M.M."/>
            <person name="Goodwin Z."/>
            <person name="Lu X."/>
            <person name="Lewis E.E."/>
            <person name="Goodrich-Blair H."/>
            <person name="Stock S.P."/>
            <person name="Adams B.J."/>
            <person name="Sternberg P.W."/>
            <person name="Mortazavi A."/>
        </authorList>
    </citation>
    <scope>NUCLEOTIDE SEQUENCE [LARGE SCALE GENOMIC DNA]</scope>
    <source>
        <strain evidence="1 2">ALL</strain>
    </source>
</reference>
<evidence type="ECO:0000313" key="1">
    <source>
        <dbReference type="EMBL" id="TKR57688.1"/>
    </source>
</evidence>
<reference evidence="1 2" key="2">
    <citation type="journal article" date="2019" name="G3 (Bethesda)">
        <title>Hybrid Assembly of the Genome of the Entomopathogenic Nematode Steinernema carpocapsae Identifies the X-Chromosome.</title>
        <authorList>
            <person name="Serra L."/>
            <person name="Macchietto M."/>
            <person name="Macias-Munoz A."/>
            <person name="McGill C.J."/>
            <person name="Rodriguez I.M."/>
            <person name="Rodriguez B."/>
            <person name="Murad R."/>
            <person name="Mortazavi A."/>
        </authorList>
    </citation>
    <scope>NUCLEOTIDE SEQUENCE [LARGE SCALE GENOMIC DNA]</scope>
    <source>
        <strain evidence="1 2">ALL</strain>
    </source>
</reference>
<organism evidence="1 2">
    <name type="scientific">Steinernema carpocapsae</name>
    <name type="common">Entomopathogenic nematode</name>
    <dbReference type="NCBI Taxonomy" id="34508"/>
    <lineage>
        <taxon>Eukaryota</taxon>
        <taxon>Metazoa</taxon>
        <taxon>Ecdysozoa</taxon>
        <taxon>Nematoda</taxon>
        <taxon>Chromadorea</taxon>
        <taxon>Rhabditida</taxon>
        <taxon>Tylenchina</taxon>
        <taxon>Panagrolaimomorpha</taxon>
        <taxon>Strongyloidoidea</taxon>
        <taxon>Steinernematidae</taxon>
        <taxon>Steinernema</taxon>
    </lineage>
</organism>